<protein>
    <submittedName>
        <fullName evidence="2">Uncharacterized protein</fullName>
    </submittedName>
</protein>
<sequence>MSHDAATPSNHTITYLLLNSSYFFTMDITNAHSSRATSPFDNNYESYENTRENARGERLLNEYKDTVPLVVNSRRAERRPGIAPHTNRIISRIRLSLRLLSLFVSASILALLAHILSMYLKTKDEWVTVEERYGTRRVWPHWLKMKPTFMLMGVAATTTLFSLMLVFAMCSRKVRHVSTFSNTLTAFFCLICVSLWTAVGFYHRFYDLKGNSPSDVMSYVCGNGLHPLIAKRMGDTRIMCQEMRYAWWAVLLVTAIEVGVVATVGWGVMATSKKGKYVRVI</sequence>
<keyword evidence="3" id="KW-1185">Reference proteome</keyword>
<reference evidence="2" key="1">
    <citation type="journal article" date="2020" name="Stud. Mycol.">
        <title>101 Dothideomycetes genomes: a test case for predicting lifestyles and emergence of pathogens.</title>
        <authorList>
            <person name="Haridas S."/>
            <person name="Albert R."/>
            <person name="Binder M."/>
            <person name="Bloem J."/>
            <person name="Labutti K."/>
            <person name="Salamov A."/>
            <person name="Andreopoulos B."/>
            <person name="Baker S."/>
            <person name="Barry K."/>
            <person name="Bills G."/>
            <person name="Bluhm B."/>
            <person name="Cannon C."/>
            <person name="Castanera R."/>
            <person name="Culley D."/>
            <person name="Daum C."/>
            <person name="Ezra D."/>
            <person name="Gonzalez J."/>
            <person name="Henrissat B."/>
            <person name="Kuo A."/>
            <person name="Liang C."/>
            <person name="Lipzen A."/>
            <person name="Lutzoni F."/>
            <person name="Magnuson J."/>
            <person name="Mondo S."/>
            <person name="Nolan M."/>
            <person name="Ohm R."/>
            <person name="Pangilinan J."/>
            <person name="Park H.-J."/>
            <person name="Ramirez L."/>
            <person name="Alfaro M."/>
            <person name="Sun H."/>
            <person name="Tritt A."/>
            <person name="Yoshinaga Y."/>
            <person name="Zwiers L.-H."/>
            <person name="Turgeon B."/>
            <person name="Goodwin S."/>
            <person name="Spatafora J."/>
            <person name="Crous P."/>
            <person name="Grigoriev I."/>
        </authorList>
    </citation>
    <scope>NUCLEOTIDE SEQUENCE</scope>
    <source>
        <strain evidence="2">CBS 122367</strain>
    </source>
</reference>
<dbReference type="Proteomes" id="UP000799291">
    <property type="component" value="Unassembled WGS sequence"/>
</dbReference>
<gene>
    <name evidence="2" type="ORF">K458DRAFT_433284</name>
</gene>
<keyword evidence="1" id="KW-1133">Transmembrane helix</keyword>
<keyword evidence="1" id="KW-0812">Transmembrane</keyword>
<feature type="transmembrane region" description="Helical" evidence="1">
    <location>
        <begin position="245"/>
        <end position="269"/>
    </location>
</feature>
<evidence type="ECO:0000313" key="2">
    <source>
        <dbReference type="EMBL" id="KAF2681875.1"/>
    </source>
</evidence>
<accession>A0A6G1IUU2</accession>
<evidence type="ECO:0000313" key="3">
    <source>
        <dbReference type="Proteomes" id="UP000799291"/>
    </source>
</evidence>
<name>A0A6G1IUU2_9PLEO</name>
<dbReference type="PANTHER" id="PTHR42069">
    <property type="entry name" value="HYPHAL ANASTAMOSIS-8 PROTEIN"/>
    <property type="match status" value="1"/>
</dbReference>
<feature type="transmembrane region" description="Helical" evidence="1">
    <location>
        <begin position="97"/>
        <end position="120"/>
    </location>
</feature>
<feature type="transmembrane region" description="Helical" evidence="1">
    <location>
        <begin position="149"/>
        <end position="170"/>
    </location>
</feature>
<feature type="transmembrane region" description="Helical" evidence="1">
    <location>
        <begin position="182"/>
        <end position="202"/>
    </location>
</feature>
<proteinExistence type="predicted"/>
<dbReference type="AlphaFoldDB" id="A0A6G1IUU2"/>
<evidence type="ECO:0000256" key="1">
    <source>
        <dbReference type="SAM" id="Phobius"/>
    </source>
</evidence>
<dbReference type="PANTHER" id="PTHR42069:SF1">
    <property type="entry name" value="MARVEL DOMAIN-CONTAINING PROTEIN"/>
    <property type="match status" value="1"/>
</dbReference>
<organism evidence="2 3">
    <name type="scientific">Lentithecium fluviatile CBS 122367</name>
    <dbReference type="NCBI Taxonomy" id="1168545"/>
    <lineage>
        <taxon>Eukaryota</taxon>
        <taxon>Fungi</taxon>
        <taxon>Dikarya</taxon>
        <taxon>Ascomycota</taxon>
        <taxon>Pezizomycotina</taxon>
        <taxon>Dothideomycetes</taxon>
        <taxon>Pleosporomycetidae</taxon>
        <taxon>Pleosporales</taxon>
        <taxon>Massarineae</taxon>
        <taxon>Lentitheciaceae</taxon>
        <taxon>Lentithecium</taxon>
    </lineage>
</organism>
<dbReference type="OrthoDB" id="5400774at2759"/>
<keyword evidence="1" id="KW-0472">Membrane</keyword>
<dbReference type="EMBL" id="MU005589">
    <property type="protein sequence ID" value="KAF2681875.1"/>
    <property type="molecule type" value="Genomic_DNA"/>
</dbReference>